<dbReference type="EMBL" id="WVIE01000009">
    <property type="protein sequence ID" value="NDJ17569.1"/>
    <property type="molecule type" value="Genomic_DNA"/>
</dbReference>
<evidence type="ECO:0000256" key="1">
    <source>
        <dbReference type="SAM" id="MobiDB-lite"/>
    </source>
</evidence>
<organism evidence="2 3">
    <name type="scientific">Myxacorys almedinensis A</name>
    <dbReference type="NCBI Taxonomy" id="2690445"/>
    <lineage>
        <taxon>Bacteria</taxon>
        <taxon>Bacillati</taxon>
        <taxon>Cyanobacteriota</taxon>
        <taxon>Cyanophyceae</taxon>
        <taxon>Leptolyngbyales</taxon>
        <taxon>Leptolyngbyaceae</taxon>
        <taxon>Myxacorys</taxon>
        <taxon>Myxacorys almedinensis</taxon>
    </lineage>
</organism>
<reference evidence="2" key="1">
    <citation type="submission" date="2019-12" db="EMBL/GenBank/DDBJ databases">
        <title>High-Quality draft genome sequences of three cyanobacteria isolated from the limestone walls of the Old Cathedral of Coimbra.</title>
        <authorList>
            <person name="Tiago I."/>
            <person name="Soares F."/>
            <person name="Portugal A."/>
        </authorList>
    </citation>
    <scope>NUCLEOTIDE SEQUENCE</scope>
    <source>
        <strain evidence="2">A</strain>
    </source>
</reference>
<gene>
    <name evidence="2" type="ORF">GS601_09745</name>
</gene>
<dbReference type="Proteomes" id="UP000646053">
    <property type="component" value="Unassembled WGS sequence"/>
</dbReference>
<name>A0A8J8CIB7_9CYAN</name>
<sequence>MNLIKKLFSGILSFIGGLLGGKKNGGYYMEADESKSVPPSRNAEDEPVNEKVAAMANGAKTELTNKVEAAKASVSEAASSAKTSVAKSASSAKDSIQAAGSEATSAKAEPAKKDATSGNGSQPDAPANVALNMPKPTVSFATEYLTPKSTSARRRPGANMRSFIEMAKTVKPSG</sequence>
<keyword evidence="3" id="KW-1185">Reference proteome</keyword>
<dbReference type="AlphaFoldDB" id="A0A8J8CIB7"/>
<feature type="region of interest" description="Disordered" evidence="1">
    <location>
        <begin position="68"/>
        <end position="132"/>
    </location>
</feature>
<evidence type="ECO:0000313" key="2">
    <source>
        <dbReference type="EMBL" id="NDJ17569.1"/>
    </source>
</evidence>
<feature type="region of interest" description="Disordered" evidence="1">
    <location>
        <begin position="142"/>
        <end position="161"/>
    </location>
</feature>
<proteinExistence type="predicted"/>
<accession>A0A8J8CIB7</accession>
<comment type="caution">
    <text evidence="2">The sequence shown here is derived from an EMBL/GenBank/DDBJ whole genome shotgun (WGS) entry which is preliminary data.</text>
</comment>
<feature type="compositionally biased region" description="Low complexity" evidence="1">
    <location>
        <begin position="70"/>
        <end position="95"/>
    </location>
</feature>
<protein>
    <submittedName>
        <fullName evidence="2">Uncharacterized protein</fullName>
    </submittedName>
</protein>
<evidence type="ECO:0000313" key="3">
    <source>
        <dbReference type="Proteomes" id="UP000646053"/>
    </source>
</evidence>